<evidence type="ECO:0000313" key="3">
    <source>
        <dbReference type="Proteomes" id="UP001597283"/>
    </source>
</evidence>
<organism evidence="2 3">
    <name type="scientific">Sphingomonas floccifaciens</name>
    <dbReference type="NCBI Taxonomy" id="1844115"/>
    <lineage>
        <taxon>Bacteria</taxon>
        <taxon>Pseudomonadati</taxon>
        <taxon>Pseudomonadota</taxon>
        <taxon>Alphaproteobacteria</taxon>
        <taxon>Sphingomonadales</taxon>
        <taxon>Sphingomonadaceae</taxon>
        <taxon>Sphingomonas</taxon>
    </lineage>
</organism>
<dbReference type="InterPro" id="IPR019734">
    <property type="entry name" value="TPR_rpt"/>
</dbReference>
<feature type="repeat" description="TPR" evidence="1">
    <location>
        <begin position="92"/>
        <end position="125"/>
    </location>
</feature>
<gene>
    <name evidence="2" type="ORF">ACFSC3_18840</name>
</gene>
<proteinExistence type="predicted"/>
<dbReference type="Gene3D" id="1.25.40.10">
    <property type="entry name" value="Tetratricopeptide repeat domain"/>
    <property type="match status" value="1"/>
</dbReference>
<dbReference type="SMART" id="SM00028">
    <property type="entry name" value="TPR"/>
    <property type="match status" value="2"/>
</dbReference>
<keyword evidence="3" id="KW-1185">Reference proteome</keyword>
<keyword evidence="1" id="KW-0802">TPR repeat</keyword>
<protein>
    <submittedName>
        <fullName evidence="2">Tetratricopeptide repeat protein</fullName>
    </submittedName>
</protein>
<accession>A0ABW4NHJ9</accession>
<feature type="repeat" description="TPR" evidence="1">
    <location>
        <begin position="126"/>
        <end position="159"/>
    </location>
</feature>
<dbReference type="Proteomes" id="UP001597283">
    <property type="component" value="Unassembled WGS sequence"/>
</dbReference>
<dbReference type="EMBL" id="JBHUFC010000023">
    <property type="protein sequence ID" value="MFD1789616.1"/>
    <property type="molecule type" value="Genomic_DNA"/>
</dbReference>
<comment type="caution">
    <text evidence="2">The sequence shown here is derived from an EMBL/GenBank/DDBJ whole genome shotgun (WGS) entry which is preliminary data.</text>
</comment>
<dbReference type="PROSITE" id="PS50005">
    <property type="entry name" value="TPR"/>
    <property type="match status" value="2"/>
</dbReference>
<name>A0ABW4NHJ9_9SPHN</name>
<dbReference type="Pfam" id="PF13181">
    <property type="entry name" value="TPR_8"/>
    <property type="match status" value="1"/>
</dbReference>
<reference evidence="3" key="1">
    <citation type="journal article" date="2019" name="Int. J. Syst. Evol. Microbiol.">
        <title>The Global Catalogue of Microorganisms (GCM) 10K type strain sequencing project: providing services to taxonomists for standard genome sequencing and annotation.</title>
        <authorList>
            <consortium name="The Broad Institute Genomics Platform"/>
            <consortium name="The Broad Institute Genome Sequencing Center for Infectious Disease"/>
            <person name="Wu L."/>
            <person name="Ma J."/>
        </authorList>
    </citation>
    <scope>NUCLEOTIDE SEQUENCE [LARGE SCALE GENOMIC DNA]</scope>
    <source>
        <strain evidence="3">Q85</strain>
    </source>
</reference>
<dbReference type="SUPFAM" id="SSF48452">
    <property type="entry name" value="TPR-like"/>
    <property type="match status" value="1"/>
</dbReference>
<dbReference type="InterPro" id="IPR011990">
    <property type="entry name" value="TPR-like_helical_dom_sf"/>
</dbReference>
<sequence>MSHTGSVPGYQSYLRSEQTRDCRIILDNYWQGLLVAQMSRDLIDVLNGKPMSLARSCIDDLLTPIAYRDGIGLMVAAYHRLDERSSEYDLSEDAFNTLGYKFLRKDKLDEAIQFFQWAIERYPRSANTFDSLGEAYRTAGRNAEPVESYRQALKLDPQSKSAKDALSALMAGT</sequence>
<evidence type="ECO:0000313" key="2">
    <source>
        <dbReference type="EMBL" id="MFD1789616.1"/>
    </source>
</evidence>
<evidence type="ECO:0000256" key="1">
    <source>
        <dbReference type="PROSITE-ProRule" id="PRU00339"/>
    </source>
</evidence>